<proteinExistence type="predicted"/>
<keyword evidence="1" id="KW-0812">Transmembrane</keyword>
<evidence type="ECO:0000313" key="3">
    <source>
        <dbReference type="EMBL" id="KDO22568.1"/>
    </source>
</evidence>
<dbReference type="AlphaFoldDB" id="A0A067BWB3"/>
<evidence type="ECO:0000313" key="4">
    <source>
        <dbReference type="Proteomes" id="UP000030745"/>
    </source>
</evidence>
<feature type="transmembrane region" description="Helical" evidence="1">
    <location>
        <begin position="196"/>
        <end position="224"/>
    </location>
</feature>
<gene>
    <name evidence="3" type="ORF">SPRG_12548</name>
</gene>
<organism evidence="3 4">
    <name type="scientific">Saprolegnia parasitica (strain CBS 223.65)</name>
    <dbReference type="NCBI Taxonomy" id="695850"/>
    <lineage>
        <taxon>Eukaryota</taxon>
        <taxon>Sar</taxon>
        <taxon>Stramenopiles</taxon>
        <taxon>Oomycota</taxon>
        <taxon>Saprolegniomycetes</taxon>
        <taxon>Saprolegniales</taxon>
        <taxon>Saprolegniaceae</taxon>
        <taxon>Saprolegnia</taxon>
    </lineage>
</organism>
<dbReference type="KEGG" id="spar:SPRG_12548"/>
<sequence length="244" mass="26934">MTTSAATSLSLLADAWADSWRDCAPTLCNAPQTDFAPCMWHVGALASNRSLNCTWRYEDDASDGAPIQYASTLPIPLALHVRAAPLTVRCAFNATTLERRFDLRTCDSVTRYDVYHPLHRGAFLEQTARTRYQNATRRPLECCNARGVLPAFSCDLNTTIIDGLGVCQVAPFATYGLYDVHVLQISVDFAYAYPNIAIGFGGLLGLVALLGTLVWVVQLAALVVNDHDETRRMETSYYYKELPA</sequence>
<dbReference type="VEuPathDB" id="FungiDB:SPRG_12548"/>
<dbReference type="GeneID" id="24134496"/>
<dbReference type="RefSeq" id="XP_012206684.1">
    <property type="nucleotide sequence ID" value="XM_012351294.1"/>
</dbReference>
<accession>A0A067BWB3</accession>
<evidence type="ECO:0000256" key="1">
    <source>
        <dbReference type="SAM" id="Phobius"/>
    </source>
</evidence>
<feature type="signal peptide" evidence="2">
    <location>
        <begin position="1"/>
        <end position="17"/>
    </location>
</feature>
<keyword evidence="1" id="KW-0472">Membrane</keyword>
<keyword evidence="2" id="KW-0732">Signal</keyword>
<reference evidence="3 4" key="1">
    <citation type="journal article" date="2013" name="PLoS Genet.">
        <title>Distinctive expansion of potential virulence genes in the genome of the oomycete fish pathogen Saprolegnia parasitica.</title>
        <authorList>
            <person name="Jiang R.H."/>
            <person name="de Bruijn I."/>
            <person name="Haas B.J."/>
            <person name="Belmonte R."/>
            <person name="Lobach L."/>
            <person name="Christie J."/>
            <person name="van den Ackerveken G."/>
            <person name="Bottin A."/>
            <person name="Bulone V."/>
            <person name="Diaz-Moreno S.M."/>
            <person name="Dumas B."/>
            <person name="Fan L."/>
            <person name="Gaulin E."/>
            <person name="Govers F."/>
            <person name="Grenville-Briggs L.J."/>
            <person name="Horner N.R."/>
            <person name="Levin J.Z."/>
            <person name="Mammella M."/>
            <person name="Meijer H.J."/>
            <person name="Morris P."/>
            <person name="Nusbaum C."/>
            <person name="Oome S."/>
            <person name="Phillips A.J."/>
            <person name="van Rooyen D."/>
            <person name="Rzeszutek E."/>
            <person name="Saraiva M."/>
            <person name="Secombes C.J."/>
            <person name="Seidl M.F."/>
            <person name="Snel B."/>
            <person name="Stassen J.H."/>
            <person name="Sykes S."/>
            <person name="Tripathy S."/>
            <person name="van den Berg H."/>
            <person name="Vega-Arreguin J.C."/>
            <person name="Wawra S."/>
            <person name="Young S.K."/>
            <person name="Zeng Q."/>
            <person name="Dieguez-Uribeondo J."/>
            <person name="Russ C."/>
            <person name="Tyler B.M."/>
            <person name="van West P."/>
        </authorList>
    </citation>
    <scope>NUCLEOTIDE SEQUENCE [LARGE SCALE GENOMIC DNA]</scope>
    <source>
        <strain evidence="3 4">CBS 223.65</strain>
    </source>
</reference>
<dbReference type="Proteomes" id="UP000030745">
    <property type="component" value="Unassembled WGS sequence"/>
</dbReference>
<feature type="chain" id="PRO_5001633829" evidence="2">
    <location>
        <begin position="18"/>
        <end position="244"/>
    </location>
</feature>
<keyword evidence="1" id="KW-1133">Transmembrane helix</keyword>
<dbReference type="EMBL" id="KK583266">
    <property type="protein sequence ID" value="KDO22568.1"/>
    <property type="molecule type" value="Genomic_DNA"/>
</dbReference>
<evidence type="ECO:0000256" key="2">
    <source>
        <dbReference type="SAM" id="SignalP"/>
    </source>
</evidence>
<keyword evidence="4" id="KW-1185">Reference proteome</keyword>
<protein>
    <submittedName>
        <fullName evidence="3">Uncharacterized protein</fullName>
    </submittedName>
</protein>
<name>A0A067BWB3_SAPPC</name>